<keyword evidence="3 4" id="KW-0378">Hydrolase</keyword>
<accession>A0ABU8WGQ6</accession>
<evidence type="ECO:0000256" key="3">
    <source>
        <dbReference type="ARBA" id="ARBA00022801"/>
    </source>
</evidence>
<dbReference type="Gene3D" id="3.30.70.1020">
    <property type="entry name" value="Trehalose-6-phosphate phosphatase related protein, domain 2"/>
    <property type="match status" value="1"/>
</dbReference>
<dbReference type="GO" id="GO:0004805">
    <property type="term" value="F:trehalose-phosphatase activity"/>
    <property type="evidence" value="ECO:0007669"/>
    <property type="project" value="UniProtKB-EC"/>
</dbReference>
<comment type="cofactor">
    <cofactor evidence="4">
        <name>Mg(2+)</name>
        <dbReference type="ChEBI" id="CHEBI:18420"/>
    </cofactor>
</comment>
<keyword evidence="4" id="KW-0460">Magnesium</keyword>
<comment type="similarity">
    <text evidence="2 4">Belongs to the trehalose phosphatase family.</text>
</comment>
<evidence type="ECO:0000256" key="1">
    <source>
        <dbReference type="ARBA" id="ARBA00005199"/>
    </source>
</evidence>
<dbReference type="SUPFAM" id="SSF56784">
    <property type="entry name" value="HAD-like"/>
    <property type="match status" value="1"/>
</dbReference>
<dbReference type="EC" id="3.1.3.12" evidence="4"/>
<keyword evidence="7" id="KW-1185">Reference proteome</keyword>
<dbReference type="InterPro" id="IPR023214">
    <property type="entry name" value="HAD_sf"/>
</dbReference>
<dbReference type="CDD" id="cd01627">
    <property type="entry name" value="HAD_TPP"/>
    <property type="match status" value="1"/>
</dbReference>
<keyword evidence="4" id="KW-0479">Metal-binding</keyword>
<feature type="region of interest" description="Disordered" evidence="5">
    <location>
        <begin position="244"/>
        <end position="273"/>
    </location>
</feature>
<evidence type="ECO:0000256" key="2">
    <source>
        <dbReference type="ARBA" id="ARBA00008770"/>
    </source>
</evidence>
<dbReference type="NCBIfam" id="TIGR00685">
    <property type="entry name" value="T6PP"/>
    <property type="match status" value="1"/>
</dbReference>
<dbReference type="InterPro" id="IPR003337">
    <property type="entry name" value="Trehalose_PPase"/>
</dbReference>
<reference evidence="6 7" key="1">
    <citation type="submission" date="2024-03" db="EMBL/GenBank/DDBJ databases">
        <title>Novel species of the genus Variovorax.</title>
        <authorList>
            <person name="Liu Q."/>
            <person name="Xin Y.-H."/>
        </authorList>
    </citation>
    <scope>NUCLEOTIDE SEQUENCE [LARGE SCALE GENOMIC DNA]</scope>
    <source>
        <strain evidence="6 7">KACC 18900</strain>
    </source>
</reference>
<dbReference type="Pfam" id="PF02358">
    <property type="entry name" value="Trehalose_PPase"/>
    <property type="match status" value="1"/>
</dbReference>
<dbReference type="PANTHER" id="PTHR43768:SF3">
    <property type="entry name" value="TREHALOSE 6-PHOSPHATE PHOSPHATASE"/>
    <property type="match status" value="1"/>
</dbReference>
<comment type="caution">
    <text evidence="6">The sequence shown here is derived from an EMBL/GenBank/DDBJ whole genome shotgun (WGS) entry which is preliminary data.</text>
</comment>
<comment type="function">
    <text evidence="4">Removes the phosphate from trehalose 6-phosphate to produce free trehalose.</text>
</comment>
<comment type="catalytic activity">
    <reaction evidence="4">
        <text>alpha,alpha-trehalose 6-phosphate + H2O = alpha,alpha-trehalose + phosphate</text>
        <dbReference type="Rhea" id="RHEA:23420"/>
        <dbReference type="ChEBI" id="CHEBI:15377"/>
        <dbReference type="ChEBI" id="CHEBI:16551"/>
        <dbReference type="ChEBI" id="CHEBI:43474"/>
        <dbReference type="ChEBI" id="CHEBI:58429"/>
        <dbReference type="EC" id="3.1.3.12"/>
    </reaction>
</comment>
<evidence type="ECO:0000313" key="6">
    <source>
        <dbReference type="EMBL" id="MEJ8846701.1"/>
    </source>
</evidence>
<dbReference type="RefSeq" id="WP_340341844.1">
    <property type="nucleotide sequence ID" value="NZ_JBBKZT010000003.1"/>
</dbReference>
<dbReference type="InterPro" id="IPR006379">
    <property type="entry name" value="HAD-SF_hydro_IIB"/>
</dbReference>
<dbReference type="Proteomes" id="UP001385892">
    <property type="component" value="Unassembled WGS sequence"/>
</dbReference>
<evidence type="ECO:0000313" key="7">
    <source>
        <dbReference type="Proteomes" id="UP001385892"/>
    </source>
</evidence>
<gene>
    <name evidence="6" type="primary">otsB</name>
    <name evidence="6" type="ORF">WKW82_08575</name>
</gene>
<dbReference type="InterPro" id="IPR044651">
    <property type="entry name" value="OTSB-like"/>
</dbReference>
<dbReference type="EMBL" id="JBBKZT010000003">
    <property type="protein sequence ID" value="MEJ8846701.1"/>
    <property type="molecule type" value="Genomic_DNA"/>
</dbReference>
<protein>
    <recommendedName>
        <fullName evidence="4">Trehalose 6-phosphate phosphatase</fullName>
        <ecNumber evidence="4">3.1.3.12</ecNumber>
    </recommendedName>
</protein>
<dbReference type="InterPro" id="IPR036412">
    <property type="entry name" value="HAD-like_sf"/>
</dbReference>
<dbReference type="Gene3D" id="3.40.50.1000">
    <property type="entry name" value="HAD superfamily/HAD-like"/>
    <property type="match status" value="1"/>
</dbReference>
<dbReference type="PANTHER" id="PTHR43768">
    <property type="entry name" value="TREHALOSE 6-PHOSPHATE PHOSPHATASE"/>
    <property type="match status" value="1"/>
</dbReference>
<name>A0ABU8WGQ6_9BURK</name>
<dbReference type="PROSITE" id="PS01228">
    <property type="entry name" value="COF_1"/>
    <property type="match status" value="1"/>
</dbReference>
<sequence>MTAPPQLSPDAALFLDFDGTLVALAETPEAIEVPPELVALLGDLHTLFGGAVAVVSGRQIDALDRFLAPLRLPAAGEHGVQRRDATGHMQEQKSPDLDAVLDVANKLAGAHPGLLVERKHAAVALHYRLAPDLEAVCRDALWAIIAHQPQLEMLHGKFVFEVKPAGINKGVAIDAFMREAPFAGRVPVFAGDDTTDETGFAVVQPRGGIAIKVGSGPSLATHRLESPRAVFEWLLQARDLLSPQGDQTELAMPHRPDTAAPQAPGAADEGRNA</sequence>
<proteinExistence type="inferred from homology"/>
<dbReference type="NCBIfam" id="TIGR01484">
    <property type="entry name" value="HAD-SF-IIB"/>
    <property type="match status" value="1"/>
</dbReference>
<organism evidence="6 7">
    <name type="scientific">Variovorax rhizosphaerae</name>
    <dbReference type="NCBI Taxonomy" id="1836200"/>
    <lineage>
        <taxon>Bacteria</taxon>
        <taxon>Pseudomonadati</taxon>
        <taxon>Pseudomonadota</taxon>
        <taxon>Betaproteobacteria</taxon>
        <taxon>Burkholderiales</taxon>
        <taxon>Comamonadaceae</taxon>
        <taxon>Variovorax</taxon>
    </lineage>
</organism>
<comment type="pathway">
    <text evidence="1 4">Glycan biosynthesis; trehalose biosynthesis.</text>
</comment>
<evidence type="ECO:0000256" key="4">
    <source>
        <dbReference type="RuleBase" id="RU361117"/>
    </source>
</evidence>
<evidence type="ECO:0000256" key="5">
    <source>
        <dbReference type="SAM" id="MobiDB-lite"/>
    </source>
</evidence>